<dbReference type="AlphaFoldDB" id="A0AAD7MZ98"/>
<dbReference type="PRINTS" id="PR00420">
    <property type="entry name" value="RNGMNOXGNASE"/>
</dbReference>
<accession>A0AAD7MZ98</accession>
<evidence type="ECO:0000313" key="5">
    <source>
        <dbReference type="EMBL" id="KAJ7737343.1"/>
    </source>
</evidence>
<keyword evidence="3" id="KW-0560">Oxidoreductase</keyword>
<dbReference type="GO" id="GO:0044550">
    <property type="term" value="P:secondary metabolite biosynthetic process"/>
    <property type="evidence" value="ECO:0007669"/>
    <property type="project" value="TreeGrafter"/>
</dbReference>
<evidence type="ECO:0000259" key="4">
    <source>
        <dbReference type="Pfam" id="PF01494"/>
    </source>
</evidence>
<dbReference type="InterPro" id="IPR002938">
    <property type="entry name" value="FAD-bd"/>
</dbReference>
<feature type="domain" description="FAD-binding" evidence="4">
    <location>
        <begin position="314"/>
        <end position="352"/>
    </location>
</feature>
<dbReference type="SUPFAM" id="SSF51905">
    <property type="entry name" value="FAD/NAD(P)-binding domain"/>
    <property type="match status" value="1"/>
</dbReference>
<name>A0AAD7MZ98_9AGAR</name>
<keyword evidence="1" id="KW-0285">Flavoprotein</keyword>
<dbReference type="GO" id="GO:0016491">
    <property type="term" value="F:oxidoreductase activity"/>
    <property type="evidence" value="ECO:0007669"/>
    <property type="project" value="UniProtKB-KW"/>
</dbReference>
<evidence type="ECO:0000256" key="1">
    <source>
        <dbReference type="ARBA" id="ARBA00022630"/>
    </source>
</evidence>
<comment type="caution">
    <text evidence="5">The sequence shown here is derived from an EMBL/GenBank/DDBJ whole genome shotgun (WGS) entry which is preliminary data.</text>
</comment>
<dbReference type="PANTHER" id="PTHR46720">
    <property type="entry name" value="HYDROXYLASE, PUTATIVE (AFU_ORTHOLOGUE AFUA_3G01460)-RELATED"/>
    <property type="match status" value="1"/>
</dbReference>
<dbReference type="Proteomes" id="UP001215598">
    <property type="component" value="Unassembled WGS sequence"/>
</dbReference>
<dbReference type="EMBL" id="JARKIB010000117">
    <property type="protein sequence ID" value="KAJ7737343.1"/>
    <property type="molecule type" value="Genomic_DNA"/>
</dbReference>
<dbReference type="PANTHER" id="PTHR46720:SF3">
    <property type="entry name" value="FAD-BINDING DOMAIN-CONTAINING PROTEIN-RELATED"/>
    <property type="match status" value="1"/>
</dbReference>
<protein>
    <recommendedName>
        <fullName evidence="4">FAD-binding domain-containing protein</fullName>
    </recommendedName>
</protein>
<dbReference type="Pfam" id="PF01494">
    <property type="entry name" value="FAD_binding_3"/>
    <property type="match status" value="1"/>
</dbReference>
<sequence length="438" mass="47021">MSESRTNYKFRVAVVGCGISGLSLAAFISKFNAKDPGSRIAVDIYEAKLVISTLGAGIGIWKRTWQALQDLDGFAEDVLANGFKVPVVGQSQGPVFRKSDQPTEGYDFHNHIMPYGPLGLHRPTLIEILQSKLSSDCQIQTSKKLAGYAVLQDGSVQLTFTDGSTATADVLVGADGVHSAARGAMFKSLGDGYKQFIQPIFSGTMSYRGSIPKGPFAKTFPAHSALDHPKSYCGKNMHAISHPLGPSITMNFLVALPGMGGKPYLGPMVSEVPNERVVRLFADWEPDVRSLAENVESYIAWAVHVVNPLPLCASGPAVLIGDAAHAMTPHQGVGGGQAIEDAHMLARLLAHSSAIKANISAVLKLFQGLRLAPAQDAAEKSRLNGLMYEFNHPDSLFDVPSHEELAALGEAIGLTFEWLAEGNAKEDWAEAERQLKML</sequence>
<keyword evidence="6" id="KW-1185">Reference proteome</keyword>
<reference evidence="5" key="1">
    <citation type="submission" date="2023-03" db="EMBL/GenBank/DDBJ databases">
        <title>Massive genome expansion in bonnet fungi (Mycena s.s.) driven by repeated elements and novel gene families across ecological guilds.</title>
        <authorList>
            <consortium name="Lawrence Berkeley National Laboratory"/>
            <person name="Harder C.B."/>
            <person name="Miyauchi S."/>
            <person name="Viragh M."/>
            <person name="Kuo A."/>
            <person name="Thoen E."/>
            <person name="Andreopoulos B."/>
            <person name="Lu D."/>
            <person name="Skrede I."/>
            <person name="Drula E."/>
            <person name="Henrissat B."/>
            <person name="Morin E."/>
            <person name="Kohler A."/>
            <person name="Barry K."/>
            <person name="LaButti K."/>
            <person name="Morin E."/>
            <person name="Salamov A."/>
            <person name="Lipzen A."/>
            <person name="Mereny Z."/>
            <person name="Hegedus B."/>
            <person name="Baldrian P."/>
            <person name="Stursova M."/>
            <person name="Weitz H."/>
            <person name="Taylor A."/>
            <person name="Grigoriev I.V."/>
            <person name="Nagy L.G."/>
            <person name="Martin F."/>
            <person name="Kauserud H."/>
        </authorList>
    </citation>
    <scope>NUCLEOTIDE SEQUENCE</scope>
    <source>
        <strain evidence="5">CBHHK182m</strain>
    </source>
</reference>
<gene>
    <name evidence="5" type="ORF">B0H16DRAFT_1695118</name>
</gene>
<dbReference type="GO" id="GO:0071949">
    <property type="term" value="F:FAD binding"/>
    <property type="evidence" value="ECO:0007669"/>
    <property type="project" value="InterPro"/>
</dbReference>
<dbReference type="Gene3D" id="3.50.50.60">
    <property type="entry name" value="FAD/NAD(P)-binding domain"/>
    <property type="match status" value="1"/>
</dbReference>
<evidence type="ECO:0000256" key="2">
    <source>
        <dbReference type="ARBA" id="ARBA00022827"/>
    </source>
</evidence>
<dbReference type="InterPro" id="IPR051104">
    <property type="entry name" value="FAD_monoxygenase"/>
</dbReference>
<evidence type="ECO:0000256" key="3">
    <source>
        <dbReference type="ARBA" id="ARBA00023002"/>
    </source>
</evidence>
<dbReference type="InterPro" id="IPR036188">
    <property type="entry name" value="FAD/NAD-bd_sf"/>
</dbReference>
<organism evidence="5 6">
    <name type="scientific">Mycena metata</name>
    <dbReference type="NCBI Taxonomy" id="1033252"/>
    <lineage>
        <taxon>Eukaryota</taxon>
        <taxon>Fungi</taxon>
        <taxon>Dikarya</taxon>
        <taxon>Basidiomycota</taxon>
        <taxon>Agaricomycotina</taxon>
        <taxon>Agaricomycetes</taxon>
        <taxon>Agaricomycetidae</taxon>
        <taxon>Agaricales</taxon>
        <taxon>Marasmiineae</taxon>
        <taxon>Mycenaceae</taxon>
        <taxon>Mycena</taxon>
    </lineage>
</organism>
<evidence type="ECO:0000313" key="6">
    <source>
        <dbReference type="Proteomes" id="UP001215598"/>
    </source>
</evidence>
<proteinExistence type="predicted"/>
<keyword evidence="2" id="KW-0274">FAD</keyword>